<evidence type="ECO:0000313" key="2">
    <source>
        <dbReference type="Proteomes" id="UP000887013"/>
    </source>
</evidence>
<dbReference type="EMBL" id="BMAW01057722">
    <property type="protein sequence ID" value="GFT12460.1"/>
    <property type="molecule type" value="Genomic_DNA"/>
</dbReference>
<reference evidence="1" key="1">
    <citation type="submission" date="2020-08" db="EMBL/GenBank/DDBJ databases">
        <title>Multicomponent nature underlies the extraordinary mechanical properties of spider dragline silk.</title>
        <authorList>
            <person name="Kono N."/>
            <person name="Nakamura H."/>
            <person name="Mori M."/>
            <person name="Yoshida Y."/>
            <person name="Ohtoshi R."/>
            <person name="Malay A.D."/>
            <person name="Moran D.A.P."/>
            <person name="Tomita M."/>
            <person name="Numata K."/>
            <person name="Arakawa K."/>
        </authorList>
    </citation>
    <scope>NUCLEOTIDE SEQUENCE</scope>
</reference>
<gene>
    <name evidence="1" type="ORF">NPIL_402881</name>
</gene>
<protein>
    <submittedName>
        <fullName evidence="1">Uncharacterized protein</fullName>
    </submittedName>
</protein>
<comment type="caution">
    <text evidence="1">The sequence shown here is derived from an EMBL/GenBank/DDBJ whole genome shotgun (WGS) entry which is preliminary data.</text>
</comment>
<evidence type="ECO:0000313" key="1">
    <source>
        <dbReference type="EMBL" id="GFT12460.1"/>
    </source>
</evidence>
<proteinExistence type="predicted"/>
<keyword evidence="2" id="KW-1185">Reference proteome</keyword>
<name>A0A8X6NGK5_NEPPI</name>
<accession>A0A8X6NGK5</accession>
<dbReference type="Proteomes" id="UP000887013">
    <property type="component" value="Unassembled WGS sequence"/>
</dbReference>
<sequence>MVEYSSRASWQPQLIPCFDLPPRVIAPRVQFDPPLPSFISVLDPFFCFPDYGNHFHQSASALTEEGEEKNSDAERYKVGQRVLSFYVR</sequence>
<organism evidence="1 2">
    <name type="scientific">Nephila pilipes</name>
    <name type="common">Giant wood spider</name>
    <name type="synonym">Nephila maculata</name>
    <dbReference type="NCBI Taxonomy" id="299642"/>
    <lineage>
        <taxon>Eukaryota</taxon>
        <taxon>Metazoa</taxon>
        <taxon>Ecdysozoa</taxon>
        <taxon>Arthropoda</taxon>
        <taxon>Chelicerata</taxon>
        <taxon>Arachnida</taxon>
        <taxon>Araneae</taxon>
        <taxon>Araneomorphae</taxon>
        <taxon>Entelegynae</taxon>
        <taxon>Araneoidea</taxon>
        <taxon>Nephilidae</taxon>
        <taxon>Nephila</taxon>
    </lineage>
</organism>
<dbReference type="AlphaFoldDB" id="A0A8X6NGK5"/>
<dbReference type="OrthoDB" id="10314839at2759"/>